<dbReference type="AlphaFoldDB" id="A0A538TFU0"/>
<dbReference type="SUPFAM" id="SSF81624">
    <property type="entry name" value="N-terminal domain of MutM-like DNA repair proteins"/>
    <property type="match status" value="1"/>
</dbReference>
<keyword evidence="11 15" id="KW-0456">Lyase</keyword>
<dbReference type="InterPro" id="IPR035937">
    <property type="entry name" value="FPG_N"/>
</dbReference>
<sequence>MWFRGSIIPERRRMPRTTKAMQPRVDRAAGGLGSKRLAGPRSPRGSSAAVGRAQSHPRLEIGSAGAAALPNGRERSSVRSMPELPEVETIRRMLESTVRGRTIRDVKLSGLALRRPVPASLARHVKGRTIEGVGRHGKYLLIELDGGWTLLSHLGMSGRWLFYPERPREDRPHVHARVRFQDGSQLWFQDARRFGLLRAVRTDRLGHDASLATLGPDPVLSPPGGERLYALGRDARVHIKGFLMDQRRLAGIGNIYASEILHRAGIDPRRRTATLRRADWDAIAKQTERVLEEAIRRCGTTFRTYRTPWGEPGTYAERLHVYDRANLPCRRCGTPIVRIVQGQRSTFFCPSCQRRRARRATARI</sequence>
<feature type="domain" description="Formamidopyrimidine-DNA glycosylase catalytic" evidence="18">
    <location>
        <begin position="82"/>
        <end position="195"/>
    </location>
</feature>
<evidence type="ECO:0000256" key="16">
    <source>
        <dbReference type="SAM" id="MobiDB-lite"/>
    </source>
</evidence>
<keyword evidence="12 15" id="KW-0511">Multifunctional enzyme</keyword>
<dbReference type="PANTHER" id="PTHR22993:SF9">
    <property type="entry name" value="FORMAMIDOPYRIMIDINE-DNA GLYCOSYLASE"/>
    <property type="match status" value="1"/>
</dbReference>
<dbReference type="Gene3D" id="3.20.190.10">
    <property type="entry name" value="MutM-like, N-terminal"/>
    <property type="match status" value="1"/>
</dbReference>
<dbReference type="InterPro" id="IPR012319">
    <property type="entry name" value="FPG_cat"/>
</dbReference>
<dbReference type="InterPro" id="IPR015887">
    <property type="entry name" value="DNA_glyclase_Znf_dom_DNA_BS"/>
</dbReference>
<dbReference type="InterPro" id="IPR010979">
    <property type="entry name" value="Ribosomal_uS13-like_H2TH"/>
</dbReference>
<keyword evidence="6 15" id="KW-0863">Zinc-finger</keyword>
<dbReference type="Proteomes" id="UP000316609">
    <property type="component" value="Unassembled WGS sequence"/>
</dbReference>
<dbReference type="EMBL" id="VBOY01000132">
    <property type="protein sequence ID" value="TMQ62488.1"/>
    <property type="molecule type" value="Genomic_DNA"/>
</dbReference>
<dbReference type="InterPro" id="IPR000214">
    <property type="entry name" value="Znf_DNA_glyclase/AP_lyase"/>
</dbReference>
<dbReference type="Gene3D" id="1.10.8.50">
    <property type="match status" value="1"/>
</dbReference>
<dbReference type="GO" id="GO:0003684">
    <property type="term" value="F:damaged DNA binding"/>
    <property type="evidence" value="ECO:0007669"/>
    <property type="project" value="InterPro"/>
</dbReference>
<evidence type="ECO:0000259" key="17">
    <source>
        <dbReference type="PROSITE" id="PS51066"/>
    </source>
</evidence>
<evidence type="ECO:0000256" key="9">
    <source>
        <dbReference type="ARBA" id="ARBA00023125"/>
    </source>
</evidence>
<dbReference type="GO" id="GO:0008270">
    <property type="term" value="F:zinc ion binding"/>
    <property type="evidence" value="ECO:0007669"/>
    <property type="project" value="UniProtKB-UniRule"/>
</dbReference>
<evidence type="ECO:0000313" key="20">
    <source>
        <dbReference type="Proteomes" id="UP000316609"/>
    </source>
</evidence>
<dbReference type="GO" id="GO:0006284">
    <property type="term" value="P:base-excision repair"/>
    <property type="evidence" value="ECO:0007669"/>
    <property type="project" value="InterPro"/>
</dbReference>
<name>A0A538TFU0_UNCEI</name>
<keyword evidence="13 15" id="KW-0326">Glycosidase</keyword>
<dbReference type="PROSITE" id="PS01242">
    <property type="entry name" value="ZF_FPG_1"/>
    <property type="match status" value="1"/>
</dbReference>
<evidence type="ECO:0000256" key="5">
    <source>
        <dbReference type="ARBA" id="ARBA00022763"/>
    </source>
</evidence>
<dbReference type="NCBIfam" id="TIGR00577">
    <property type="entry name" value="fpg"/>
    <property type="match status" value="1"/>
</dbReference>
<comment type="similarity">
    <text evidence="2 15">Belongs to the FPG family.</text>
</comment>
<keyword evidence="5 15" id="KW-0227">DNA damage</keyword>
<comment type="subunit">
    <text evidence="3 15">Monomer.</text>
</comment>
<comment type="caution">
    <text evidence="19">The sequence shown here is derived from an EMBL/GenBank/DDBJ whole genome shotgun (WGS) entry which is preliminary data.</text>
</comment>
<reference evidence="19 20" key="1">
    <citation type="journal article" date="2019" name="Nat. Microbiol.">
        <title>Mediterranean grassland soil C-N compound turnover is dependent on rainfall and depth, and is mediated by genomically divergent microorganisms.</title>
        <authorList>
            <person name="Diamond S."/>
            <person name="Andeer P.F."/>
            <person name="Li Z."/>
            <person name="Crits-Christoph A."/>
            <person name="Burstein D."/>
            <person name="Anantharaman K."/>
            <person name="Lane K.R."/>
            <person name="Thomas B.C."/>
            <person name="Pan C."/>
            <person name="Northen T.R."/>
            <person name="Banfield J.F."/>
        </authorList>
    </citation>
    <scope>NUCLEOTIDE SEQUENCE [LARGE SCALE GENOMIC DNA]</scope>
    <source>
        <strain evidence="19">WS_8</strain>
    </source>
</reference>
<dbReference type="PANTHER" id="PTHR22993">
    <property type="entry name" value="FORMAMIDOPYRIMIDINE-DNA GLYCOSYLASE"/>
    <property type="match status" value="1"/>
</dbReference>
<keyword evidence="7 15" id="KW-0378">Hydrolase</keyword>
<dbReference type="Pfam" id="PF06827">
    <property type="entry name" value="zf-FPG_IleRS"/>
    <property type="match status" value="1"/>
</dbReference>
<dbReference type="SMART" id="SM00898">
    <property type="entry name" value="Fapy_DNA_glyco"/>
    <property type="match status" value="1"/>
</dbReference>
<feature type="binding site" evidence="15">
    <location>
        <position position="192"/>
    </location>
    <ligand>
        <name>DNA</name>
        <dbReference type="ChEBI" id="CHEBI:16991"/>
    </ligand>
</feature>
<feature type="domain" description="FPG-type" evidence="17">
    <location>
        <begin position="320"/>
        <end position="354"/>
    </location>
</feature>
<feature type="region of interest" description="Disordered" evidence="16">
    <location>
        <begin position="1"/>
        <end position="84"/>
    </location>
</feature>
<evidence type="ECO:0000256" key="12">
    <source>
        <dbReference type="ARBA" id="ARBA00023268"/>
    </source>
</evidence>
<dbReference type="SMART" id="SM01232">
    <property type="entry name" value="H2TH"/>
    <property type="match status" value="1"/>
</dbReference>
<feature type="active site" description="Proton donor; for beta-elimination activity" evidence="15">
    <location>
        <position position="138"/>
    </location>
</feature>
<keyword evidence="8 15" id="KW-0862">Zinc</keyword>
<evidence type="ECO:0000256" key="10">
    <source>
        <dbReference type="ARBA" id="ARBA00023204"/>
    </source>
</evidence>
<dbReference type="GO" id="GO:0140078">
    <property type="term" value="F:class I DNA-(apurinic or apyrimidinic site) endonuclease activity"/>
    <property type="evidence" value="ECO:0007669"/>
    <property type="project" value="UniProtKB-EC"/>
</dbReference>
<evidence type="ECO:0000256" key="3">
    <source>
        <dbReference type="ARBA" id="ARBA00011245"/>
    </source>
</evidence>
<evidence type="ECO:0000256" key="13">
    <source>
        <dbReference type="ARBA" id="ARBA00023295"/>
    </source>
</evidence>
<keyword evidence="10 15" id="KW-0234">DNA repair</keyword>
<keyword evidence="9 15" id="KW-0238">DNA-binding</keyword>
<dbReference type="FunFam" id="1.10.8.50:FF:000003">
    <property type="entry name" value="Formamidopyrimidine-DNA glycosylase"/>
    <property type="match status" value="1"/>
</dbReference>
<dbReference type="PROSITE" id="PS51068">
    <property type="entry name" value="FPG_CAT"/>
    <property type="match status" value="1"/>
</dbReference>
<evidence type="ECO:0000256" key="14">
    <source>
        <dbReference type="ARBA" id="ARBA00044632"/>
    </source>
</evidence>
<feature type="active site" description="Proton donor" evidence="15">
    <location>
        <position position="83"/>
    </location>
</feature>
<keyword evidence="4 15" id="KW-0479">Metal-binding</keyword>
<dbReference type="CDD" id="cd08966">
    <property type="entry name" value="EcFpg-like_N"/>
    <property type="match status" value="1"/>
</dbReference>
<evidence type="ECO:0000256" key="1">
    <source>
        <dbReference type="ARBA" id="ARBA00001668"/>
    </source>
</evidence>
<comment type="catalytic activity">
    <reaction evidence="14 15">
        <text>2'-deoxyribonucleotide-(2'-deoxyribose 5'-phosphate)-2'-deoxyribonucleotide-DNA = a 3'-end 2'-deoxyribonucleotide-(2,3-dehydro-2,3-deoxyribose 5'-phosphate)-DNA + a 5'-end 5'-phospho-2'-deoxyribonucleoside-DNA + H(+)</text>
        <dbReference type="Rhea" id="RHEA:66592"/>
        <dbReference type="Rhea" id="RHEA-COMP:13180"/>
        <dbReference type="Rhea" id="RHEA-COMP:16897"/>
        <dbReference type="Rhea" id="RHEA-COMP:17067"/>
        <dbReference type="ChEBI" id="CHEBI:15378"/>
        <dbReference type="ChEBI" id="CHEBI:136412"/>
        <dbReference type="ChEBI" id="CHEBI:157695"/>
        <dbReference type="ChEBI" id="CHEBI:167181"/>
        <dbReference type="EC" id="4.2.99.18"/>
    </reaction>
</comment>
<dbReference type="Pfam" id="PF01149">
    <property type="entry name" value="Fapy_DNA_glyco"/>
    <property type="match status" value="1"/>
</dbReference>
<dbReference type="PROSITE" id="PS51066">
    <property type="entry name" value="ZF_FPG_2"/>
    <property type="match status" value="1"/>
</dbReference>
<dbReference type="EC" id="4.2.99.18" evidence="15"/>
<dbReference type="HAMAP" id="MF_00103">
    <property type="entry name" value="Fapy_DNA_glycosyl"/>
    <property type="match status" value="1"/>
</dbReference>
<dbReference type="NCBIfam" id="NF002211">
    <property type="entry name" value="PRK01103.1"/>
    <property type="match status" value="1"/>
</dbReference>
<evidence type="ECO:0000259" key="18">
    <source>
        <dbReference type="PROSITE" id="PS51068"/>
    </source>
</evidence>
<dbReference type="GO" id="GO:0034039">
    <property type="term" value="F:8-oxo-7,8-dihydroguanine DNA N-glycosylase activity"/>
    <property type="evidence" value="ECO:0007669"/>
    <property type="project" value="TreeGrafter"/>
</dbReference>
<evidence type="ECO:0000256" key="2">
    <source>
        <dbReference type="ARBA" id="ARBA00009409"/>
    </source>
</evidence>
<evidence type="ECO:0000256" key="15">
    <source>
        <dbReference type="HAMAP-Rule" id="MF_00103"/>
    </source>
</evidence>
<accession>A0A538TFU0</accession>
<dbReference type="Pfam" id="PF06831">
    <property type="entry name" value="H2TH"/>
    <property type="match status" value="1"/>
</dbReference>
<evidence type="ECO:0000256" key="6">
    <source>
        <dbReference type="ARBA" id="ARBA00022771"/>
    </source>
</evidence>
<comment type="caution">
    <text evidence="15">Lacks conserved residue(s) required for the propagation of feature annotation.</text>
</comment>
<dbReference type="SUPFAM" id="SSF46946">
    <property type="entry name" value="S13-like H2TH domain"/>
    <property type="match status" value="1"/>
</dbReference>
<organism evidence="19 20">
    <name type="scientific">Eiseniibacteriota bacterium</name>
    <dbReference type="NCBI Taxonomy" id="2212470"/>
    <lineage>
        <taxon>Bacteria</taxon>
        <taxon>Candidatus Eiseniibacteriota</taxon>
    </lineage>
</organism>
<feature type="active site" description="Schiff-base intermediate with DNA" evidence="15">
    <location>
        <position position="82"/>
    </location>
</feature>
<dbReference type="InterPro" id="IPR015886">
    <property type="entry name" value="H2TH_FPG"/>
</dbReference>
<comment type="catalytic activity">
    <reaction evidence="1 15">
        <text>Hydrolysis of DNA containing ring-opened 7-methylguanine residues, releasing 2,6-diamino-4-hydroxy-5-(N-methyl)formamidopyrimidine.</text>
        <dbReference type="EC" id="3.2.2.23"/>
    </reaction>
</comment>
<evidence type="ECO:0000256" key="11">
    <source>
        <dbReference type="ARBA" id="ARBA00023239"/>
    </source>
</evidence>
<dbReference type="EC" id="3.2.2.23" evidence="15"/>
<proteinExistence type="inferred from homology"/>
<feature type="active site" description="Proton donor; for delta-elimination activity" evidence="15">
    <location>
        <position position="344"/>
    </location>
</feature>
<evidence type="ECO:0000256" key="7">
    <source>
        <dbReference type="ARBA" id="ARBA00022801"/>
    </source>
</evidence>
<dbReference type="SUPFAM" id="SSF57716">
    <property type="entry name" value="Glucocorticoid receptor-like (DNA-binding domain)"/>
    <property type="match status" value="1"/>
</dbReference>
<evidence type="ECO:0000256" key="8">
    <source>
        <dbReference type="ARBA" id="ARBA00022833"/>
    </source>
</evidence>
<feature type="binding site" evidence="15">
    <location>
        <position position="173"/>
    </location>
    <ligand>
        <name>DNA</name>
        <dbReference type="ChEBI" id="CHEBI:16991"/>
    </ligand>
</feature>
<comment type="cofactor">
    <cofactor evidence="15">
        <name>Zn(2+)</name>
        <dbReference type="ChEBI" id="CHEBI:29105"/>
    </cofactor>
    <text evidence="15">Binds 1 zinc ion per subunit.</text>
</comment>
<dbReference type="InterPro" id="IPR010663">
    <property type="entry name" value="Znf_FPG/IleRS"/>
</dbReference>
<protein>
    <recommendedName>
        <fullName evidence="15">Formamidopyrimidine-DNA glycosylase</fullName>
        <shortName evidence="15">Fapy-DNA glycosylase</shortName>
        <ecNumber evidence="15">3.2.2.23</ecNumber>
    </recommendedName>
    <alternativeName>
        <fullName evidence="15">DNA-(apurinic or apyrimidinic site) lyase MutM</fullName>
        <shortName evidence="15">AP lyase MutM</shortName>
        <ecNumber evidence="15">4.2.99.18</ecNumber>
    </alternativeName>
</protein>
<gene>
    <name evidence="15 19" type="primary">mutM</name>
    <name evidence="15" type="synonym">fpg</name>
    <name evidence="19" type="ORF">E6K78_11630</name>
</gene>
<dbReference type="InterPro" id="IPR020629">
    <property type="entry name" value="FPG_Glyclase"/>
</dbReference>
<evidence type="ECO:0000256" key="4">
    <source>
        <dbReference type="ARBA" id="ARBA00022723"/>
    </source>
</evidence>
<comment type="function">
    <text evidence="15">Involved in base excision repair of DNA damaged by oxidation or by mutagenic agents. Acts as DNA glycosylase that recognizes and removes damaged bases. Has a preference for oxidized purines, such as 7,8-dihydro-8-oxoguanine (8-oxoG). Has AP (apurinic/apyrimidinic) lyase activity and introduces nicks in the DNA strand. Cleaves the DNA backbone by beta-delta elimination to generate a single-strand break at the site of the removed base with both 3'- and 5'-phosphates.</text>
</comment>
<evidence type="ECO:0000313" key="19">
    <source>
        <dbReference type="EMBL" id="TMQ62488.1"/>
    </source>
</evidence>